<keyword evidence="9" id="KW-1185">Reference proteome</keyword>
<dbReference type="NCBIfam" id="TIGR00460">
    <property type="entry name" value="fmt"/>
    <property type="match status" value="1"/>
</dbReference>
<protein>
    <recommendedName>
        <fullName evidence="2 5">Methionyl-tRNA formyltransferase</fullName>
        <ecNumber evidence="2 5">2.1.2.9</ecNumber>
    </recommendedName>
</protein>
<comment type="function">
    <text evidence="5">Attaches a formyl group to the free amino group of methionyl-tRNA(fMet). The formyl group appears to play a dual role in the initiator identity of N-formylmethionyl-tRNA by promoting its recognition by IF2 and preventing the misappropriation of this tRNA by the elongation apparatus.</text>
</comment>
<evidence type="ECO:0000259" key="6">
    <source>
        <dbReference type="Pfam" id="PF00551"/>
    </source>
</evidence>
<dbReference type="PANTHER" id="PTHR11138">
    <property type="entry name" value="METHIONYL-TRNA FORMYLTRANSFERASE"/>
    <property type="match status" value="1"/>
</dbReference>
<dbReference type="Pfam" id="PF00551">
    <property type="entry name" value="Formyl_trans_N"/>
    <property type="match status" value="1"/>
</dbReference>
<dbReference type="InterPro" id="IPR005794">
    <property type="entry name" value="Fmt"/>
</dbReference>
<evidence type="ECO:0000256" key="2">
    <source>
        <dbReference type="ARBA" id="ARBA00012261"/>
    </source>
</evidence>
<dbReference type="Proteomes" id="UP000746471">
    <property type="component" value="Unassembled WGS sequence"/>
</dbReference>
<name>A0ABS5PS88_9FIRM</name>
<dbReference type="Gene3D" id="3.40.50.12230">
    <property type="match status" value="1"/>
</dbReference>
<dbReference type="Pfam" id="PF02911">
    <property type="entry name" value="Formyl_trans_C"/>
    <property type="match status" value="1"/>
</dbReference>
<dbReference type="InterPro" id="IPR005793">
    <property type="entry name" value="Formyl_trans_C"/>
</dbReference>
<dbReference type="InterPro" id="IPR041711">
    <property type="entry name" value="Met-tRNA-FMT_N"/>
</dbReference>
<comment type="caution">
    <text evidence="8">The sequence shown here is derived from an EMBL/GenBank/DDBJ whole genome shotgun (WGS) entry which is preliminary data.</text>
</comment>
<keyword evidence="3 5" id="KW-0808">Transferase</keyword>
<dbReference type="RefSeq" id="WP_213237291.1">
    <property type="nucleotide sequence ID" value="NZ_JAHBCL010000020.1"/>
</dbReference>
<dbReference type="GO" id="GO:0004479">
    <property type="term" value="F:methionyl-tRNA formyltransferase activity"/>
    <property type="evidence" value="ECO:0007669"/>
    <property type="project" value="UniProtKB-EC"/>
</dbReference>
<feature type="domain" description="Formyl transferase N-terminal" evidence="6">
    <location>
        <begin position="1"/>
        <end position="176"/>
    </location>
</feature>
<dbReference type="InterPro" id="IPR044135">
    <property type="entry name" value="Met-tRNA-FMT_C"/>
</dbReference>
<feature type="binding site" evidence="5">
    <location>
        <begin position="108"/>
        <end position="111"/>
    </location>
    <ligand>
        <name>(6S)-5,6,7,8-tetrahydrofolate</name>
        <dbReference type="ChEBI" id="CHEBI:57453"/>
    </ligand>
</feature>
<dbReference type="SUPFAM" id="SSF50486">
    <property type="entry name" value="FMT C-terminal domain-like"/>
    <property type="match status" value="1"/>
</dbReference>
<dbReference type="HAMAP" id="MF_00182">
    <property type="entry name" value="Formyl_trans"/>
    <property type="match status" value="1"/>
</dbReference>
<sequence length="311" mass="34218">MKIVFMGTPEIAIPTLEACIEHHEVIAVFTQPDRPSGRGKKMTPPAVKVTAEKHGIPVYQPEKIKTDDWVRKIEAMAPDVIVVLAFGQILSKAILEIAKYGAINVHASLLPKYRGAAPINWAIVNGERESGVTTMQMDPGIDTGDMLLRDIVPIDQQMTAGELHDHLMVRGAALLLKTLEAAEAGMLNPEKQEEQQSSYAPMISRKMGDIKWSEAAGDIMNRIRGFNPWPICYTQHAETRMKIFKAEAVASEGNPQRSGEIIEVAPTYIKVACGEGALKIYEIQYGNGKRMSVKSFLLGHTLTCGEILKEA</sequence>
<evidence type="ECO:0000256" key="3">
    <source>
        <dbReference type="ARBA" id="ARBA00022679"/>
    </source>
</evidence>
<reference evidence="8 9" key="1">
    <citation type="submission" date="2021-05" db="EMBL/GenBank/DDBJ databases">
        <title>Fusibacter ferrireducens sp. nov., an anaerobic, sulfur- and Fe-reducing bacterium isolated from the mangrove sediment.</title>
        <authorList>
            <person name="Qiu D."/>
        </authorList>
    </citation>
    <scope>NUCLEOTIDE SEQUENCE [LARGE SCALE GENOMIC DNA]</scope>
    <source>
        <strain evidence="8 9">DSM 12116</strain>
    </source>
</reference>
<keyword evidence="4 5" id="KW-0648">Protein biosynthesis</keyword>
<gene>
    <name evidence="5 8" type="primary">fmt</name>
    <name evidence="8" type="ORF">KHM83_12170</name>
</gene>
<feature type="domain" description="Formyl transferase C-terminal" evidence="7">
    <location>
        <begin position="203"/>
        <end position="300"/>
    </location>
</feature>
<organism evidence="8 9">
    <name type="scientific">Fusibacter paucivorans</name>
    <dbReference type="NCBI Taxonomy" id="76009"/>
    <lineage>
        <taxon>Bacteria</taxon>
        <taxon>Bacillati</taxon>
        <taxon>Bacillota</taxon>
        <taxon>Clostridia</taxon>
        <taxon>Eubacteriales</taxon>
        <taxon>Eubacteriales Family XII. Incertae Sedis</taxon>
        <taxon>Fusibacter</taxon>
    </lineage>
</organism>
<dbReference type="InterPro" id="IPR036477">
    <property type="entry name" value="Formyl_transf_N_sf"/>
</dbReference>
<evidence type="ECO:0000256" key="1">
    <source>
        <dbReference type="ARBA" id="ARBA00010699"/>
    </source>
</evidence>
<dbReference type="EC" id="2.1.2.9" evidence="2 5"/>
<evidence type="ECO:0000313" key="9">
    <source>
        <dbReference type="Proteomes" id="UP000746471"/>
    </source>
</evidence>
<dbReference type="EMBL" id="JAHBCL010000020">
    <property type="protein sequence ID" value="MBS7527431.1"/>
    <property type="molecule type" value="Genomic_DNA"/>
</dbReference>
<comment type="similarity">
    <text evidence="1 5">Belongs to the Fmt family.</text>
</comment>
<evidence type="ECO:0000256" key="4">
    <source>
        <dbReference type="ARBA" id="ARBA00022917"/>
    </source>
</evidence>
<comment type="catalytic activity">
    <reaction evidence="5">
        <text>L-methionyl-tRNA(fMet) + (6R)-10-formyltetrahydrofolate = N-formyl-L-methionyl-tRNA(fMet) + (6S)-5,6,7,8-tetrahydrofolate + H(+)</text>
        <dbReference type="Rhea" id="RHEA:24380"/>
        <dbReference type="Rhea" id="RHEA-COMP:9952"/>
        <dbReference type="Rhea" id="RHEA-COMP:9953"/>
        <dbReference type="ChEBI" id="CHEBI:15378"/>
        <dbReference type="ChEBI" id="CHEBI:57453"/>
        <dbReference type="ChEBI" id="CHEBI:78530"/>
        <dbReference type="ChEBI" id="CHEBI:78844"/>
        <dbReference type="ChEBI" id="CHEBI:195366"/>
        <dbReference type="EC" id="2.1.2.9"/>
    </reaction>
</comment>
<evidence type="ECO:0000259" key="7">
    <source>
        <dbReference type="Pfam" id="PF02911"/>
    </source>
</evidence>
<evidence type="ECO:0000256" key="5">
    <source>
        <dbReference type="HAMAP-Rule" id="MF_00182"/>
    </source>
</evidence>
<dbReference type="CDD" id="cd08646">
    <property type="entry name" value="FMT_core_Met-tRNA-FMT_N"/>
    <property type="match status" value="1"/>
</dbReference>
<dbReference type="PANTHER" id="PTHR11138:SF5">
    <property type="entry name" value="METHIONYL-TRNA FORMYLTRANSFERASE, MITOCHONDRIAL"/>
    <property type="match status" value="1"/>
</dbReference>
<evidence type="ECO:0000313" key="8">
    <source>
        <dbReference type="EMBL" id="MBS7527431.1"/>
    </source>
</evidence>
<dbReference type="InterPro" id="IPR011034">
    <property type="entry name" value="Formyl_transferase-like_C_sf"/>
</dbReference>
<dbReference type="SUPFAM" id="SSF53328">
    <property type="entry name" value="Formyltransferase"/>
    <property type="match status" value="1"/>
</dbReference>
<dbReference type="InterPro" id="IPR002376">
    <property type="entry name" value="Formyl_transf_N"/>
</dbReference>
<accession>A0ABS5PS88</accession>
<dbReference type="CDD" id="cd08704">
    <property type="entry name" value="Met_tRNA_FMT_C"/>
    <property type="match status" value="1"/>
</dbReference>
<proteinExistence type="inferred from homology"/>